<keyword evidence="1" id="KW-0472">Membrane</keyword>
<reference evidence="3" key="1">
    <citation type="submission" date="2020-10" db="EMBL/GenBank/DDBJ databases">
        <authorList>
            <person name="Gilroy R."/>
        </authorList>
    </citation>
    <scope>NUCLEOTIDE SEQUENCE</scope>
    <source>
        <strain evidence="3">CHK152-2994</strain>
    </source>
</reference>
<feature type="transmembrane region" description="Helical" evidence="1">
    <location>
        <begin position="12"/>
        <end position="31"/>
    </location>
</feature>
<gene>
    <name evidence="3" type="ORF">IAD41_04755</name>
</gene>
<proteinExistence type="predicted"/>
<keyword evidence="1" id="KW-1133">Transmembrane helix</keyword>
<accession>A0A9D1K4A1</accession>
<evidence type="ECO:0000313" key="4">
    <source>
        <dbReference type="Proteomes" id="UP000824139"/>
    </source>
</evidence>
<dbReference type="EMBL" id="DVJO01000102">
    <property type="protein sequence ID" value="HIS82898.1"/>
    <property type="molecule type" value="Genomic_DNA"/>
</dbReference>
<dbReference type="InterPro" id="IPR046721">
    <property type="entry name" value="DUF6613"/>
</dbReference>
<dbReference type="SUPFAM" id="SSF54523">
    <property type="entry name" value="Pili subunits"/>
    <property type="match status" value="1"/>
</dbReference>
<dbReference type="Gene3D" id="3.30.700.10">
    <property type="entry name" value="Glycoprotein, Type 4 Pilin"/>
    <property type="match status" value="1"/>
</dbReference>
<dbReference type="AlphaFoldDB" id="A0A9D1K4A1"/>
<dbReference type="Proteomes" id="UP000824139">
    <property type="component" value="Unassembled WGS sequence"/>
</dbReference>
<feature type="domain" description="DUF6613" evidence="2">
    <location>
        <begin position="29"/>
        <end position="241"/>
    </location>
</feature>
<dbReference type="Pfam" id="PF20318">
    <property type="entry name" value="DUF6613"/>
    <property type="match status" value="1"/>
</dbReference>
<dbReference type="InterPro" id="IPR012902">
    <property type="entry name" value="N_methyl_site"/>
</dbReference>
<dbReference type="NCBIfam" id="TIGR02532">
    <property type="entry name" value="IV_pilin_GFxxxE"/>
    <property type="match status" value="1"/>
</dbReference>
<evidence type="ECO:0000256" key="1">
    <source>
        <dbReference type="SAM" id="Phobius"/>
    </source>
</evidence>
<comment type="caution">
    <text evidence="3">The sequence shown here is derived from an EMBL/GenBank/DDBJ whole genome shotgun (WGS) entry which is preliminary data.</text>
</comment>
<sequence length="242" mass="27195">MIKLRAFTMAEVLITLGIIGIVAAMTLPSLIGNYQKKQTAIQLKKFYSIMQQAIATSELQNGEVKYWNFKIGGNKNTEIFANTYLTPYLKIIKTYMPEDFPADIHYKCVNGKNCDSYGEVKNNNPKLVLADGTMILATDYFEAKDINNNTISAINIIVDINGFKKPNQYGRDVFAFSIQPDFGFVPAGVGYTSAMQGAQQAYSRDWFLTGGQERGCNRKQNGFYCAGLIMTDGWEIKDDYPW</sequence>
<keyword evidence="1" id="KW-0812">Transmembrane</keyword>
<dbReference type="InterPro" id="IPR045584">
    <property type="entry name" value="Pilin-like"/>
</dbReference>
<evidence type="ECO:0000259" key="2">
    <source>
        <dbReference type="Pfam" id="PF20318"/>
    </source>
</evidence>
<organism evidence="3 4">
    <name type="scientific">Candidatus Scatenecus faecavium</name>
    <dbReference type="NCBI Taxonomy" id="2840915"/>
    <lineage>
        <taxon>Bacteria</taxon>
        <taxon>Candidatus Scatenecus</taxon>
    </lineage>
</organism>
<protein>
    <submittedName>
        <fullName evidence="3">Type II secretion system protein</fullName>
    </submittedName>
</protein>
<reference evidence="3" key="2">
    <citation type="journal article" date="2021" name="PeerJ">
        <title>Extensive microbial diversity within the chicken gut microbiome revealed by metagenomics and culture.</title>
        <authorList>
            <person name="Gilroy R."/>
            <person name="Ravi A."/>
            <person name="Getino M."/>
            <person name="Pursley I."/>
            <person name="Horton D.L."/>
            <person name="Alikhan N.F."/>
            <person name="Baker D."/>
            <person name="Gharbi K."/>
            <person name="Hall N."/>
            <person name="Watson M."/>
            <person name="Adriaenssens E.M."/>
            <person name="Foster-Nyarko E."/>
            <person name="Jarju S."/>
            <person name="Secka A."/>
            <person name="Antonio M."/>
            <person name="Oren A."/>
            <person name="Chaudhuri R.R."/>
            <person name="La Ragione R."/>
            <person name="Hildebrand F."/>
            <person name="Pallen M.J."/>
        </authorList>
    </citation>
    <scope>NUCLEOTIDE SEQUENCE</scope>
    <source>
        <strain evidence="3">CHK152-2994</strain>
    </source>
</reference>
<name>A0A9D1K4A1_9BACT</name>
<evidence type="ECO:0000313" key="3">
    <source>
        <dbReference type="EMBL" id="HIS82898.1"/>
    </source>
</evidence>